<dbReference type="PROSITE" id="PS50222">
    <property type="entry name" value="EF_HAND_2"/>
    <property type="match status" value="1"/>
</dbReference>
<accession>A0ABP0K1M6</accession>
<gene>
    <name evidence="10" type="ORF">SCF082_LOCUS14992</name>
</gene>
<dbReference type="InterPro" id="IPR018247">
    <property type="entry name" value="EF_Hand_1_Ca_BS"/>
</dbReference>
<evidence type="ECO:0000256" key="3">
    <source>
        <dbReference type="ARBA" id="ARBA00022837"/>
    </source>
</evidence>
<evidence type="ECO:0000256" key="1">
    <source>
        <dbReference type="ARBA" id="ARBA00004141"/>
    </source>
</evidence>
<organism evidence="10 11">
    <name type="scientific">Durusdinium trenchii</name>
    <dbReference type="NCBI Taxonomy" id="1381693"/>
    <lineage>
        <taxon>Eukaryota</taxon>
        <taxon>Sar</taxon>
        <taxon>Alveolata</taxon>
        <taxon>Dinophyceae</taxon>
        <taxon>Suessiales</taxon>
        <taxon>Symbiodiniaceae</taxon>
        <taxon>Durusdinium</taxon>
    </lineage>
</organism>
<feature type="domain" description="EF-hand" evidence="9">
    <location>
        <begin position="475"/>
        <end position="510"/>
    </location>
</feature>
<dbReference type="Pfam" id="PF00520">
    <property type="entry name" value="Ion_trans"/>
    <property type="match status" value="1"/>
</dbReference>
<evidence type="ECO:0000256" key="4">
    <source>
        <dbReference type="ARBA" id="ARBA00022989"/>
    </source>
</evidence>
<keyword evidence="6" id="KW-0175">Coiled coil</keyword>
<feature type="transmembrane region" description="Helical" evidence="8">
    <location>
        <begin position="426"/>
        <end position="446"/>
    </location>
</feature>
<keyword evidence="4 8" id="KW-1133">Transmembrane helix</keyword>
<dbReference type="SUPFAM" id="SSF47473">
    <property type="entry name" value="EF-hand"/>
    <property type="match status" value="1"/>
</dbReference>
<feature type="coiled-coil region" evidence="6">
    <location>
        <begin position="66"/>
        <end position="100"/>
    </location>
</feature>
<keyword evidence="2 8" id="KW-0812">Transmembrane</keyword>
<dbReference type="InterPro" id="IPR005821">
    <property type="entry name" value="Ion_trans_dom"/>
</dbReference>
<feature type="transmembrane region" description="Helical" evidence="8">
    <location>
        <begin position="351"/>
        <end position="371"/>
    </location>
</feature>
<feature type="region of interest" description="Disordered" evidence="7">
    <location>
        <begin position="1"/>
        <end position="33"/>
    </location>
</feature>
<evidence type="ECO:0000256" key="7">
    <source>
        <dbReference type="SAM" id="MobiDB-lite"/>
    </source>
</evidence>
<sequence>MEGFAHLPEIRTIKPQLPEDHGEPSELNPPNSMLLAGRQSTKDLEGEMEPAAVASQKFRSLMQQLLHQHLEEVTCLRMDLESLRHEMSAMEVELVHVRSQNAVLRDDFDLNGQGKCKLESRDHSFSEIKKEQHKAMKELGANDILKAFDSEKDIETRFQTDFQKLLRGKTTYATSNTDMEHPENVGVQLSRRVRCSIWLQSNQYEILIALLLFVNVLWMAFELQISGQVAGAKLRIYQNDLENEMEFWHNVFLVGDVIFTAFFCLDVTVRIAIIRSEFFKVCLNYIDVAVSATSLIEVTVFYTMTLPINPMLFRLLRIGKLVRAVRMVHMTNMLASLQLLVKCISASLNMLFWSFCLLVFFQCVAGLMISTLCRDFINDPTQDSQMREEVFLYYGTFTRTFLTMFEILFANWGPSCRILVESISEWFTLFFLLYRCVLGFAVLNVVNSVFVQQTMKTASSDEELAFKQKEKDVAQYMRKVKKLFQTMDASGDGSINLEEFSKLVKSPKLKFWMSQLELEYHDLLSLLEFLDNGDGEITRLNLTMGIDQTLQSSAFYD</sequence>
<dbReference type="InterPro" id="IPR011992">
    <property type="entry name" value="EF-hand-dom_pair"/>
</dbReference>
<dbReference type="InterPro" id="IPR027359">
    <property type="entry name" value="Volt_channel_dom_sf"/>
</dbReference>
<feature type="transmembrane region" description="Helical" evidence="8">
    <location>
        <begin position="281"/>
        <end position="304"/>
    </location>
</feature>
<keyword evidence="5 8" id="KW-0472">Membrane</keyword>
<dbReference type="Gene3D" id="1.10.287.70">
    <property type="match status" value="1"/>
</dbReference>
<keyword evidence="11" id="KW-1185">Reference proteome</keyword>
<dbReference type="SMART" id="SM00054">
    <property type="entry name" value="EFh"/>
    <property type="match status" value="1"/>
</dbReference>
<feature type="transmembrane region" description="Helical" evidence="8">
    <location>
        <begin position="247"/>
        <end position="269"/>
    </location>
</feature>
<dbReference type="PROSITE" id="PS00018">
    <property type="entry name" value="EF_HAND_1"/>
    <property type="match status" value="1"/>
</dbReference>
<feature type="transmembrane region" description="Helical" evidence="8">
    <location>
        <begin position="391"/>
        <end position="414"/>
    </location>
</feature>
<comment type="caution">
    <text evidence="10">The sequence shown here is derived from an EMBL/GenBank/DDBJ whole genome shotgun (WGS) entry which is preliminary data.</text>
</comment>
<evidence type="ECO:0000256" key="6">
    <source>
        <dbReference type="SAM" id="Coils"/>
    </source>
</evidence>
<dbReference type="EMBL" id="CAXAMM010009535">
    <property type="protein sequence ID" value="CAK9020651.1"/>
    <property type="molecule type" value="Genomic_DNA"/>
</dbReference>
<dbReference type="Gene3D" id="1.10.238.10">
    <property type="entry name" value="EF-hand"/>
    <property type="match status" value="1"/>
</dbReference>
<dbReference type="SUPFAM" id="SSF81324">
    <property type="entry name" value="Voltage-gated potassium channels"/>
    <property type="match status" value="1"/>
</dbReference>
<dbReference type="Gene3D" id="1.20.120.350">
    <property type="entry name" value="Voltage-gated potassium channels. Chain C"/>
    <property type="match status" value="1"/>
</dbReference>
<evidence type="ECO:0000313" key="10">
    <source>
        <dbReference type="EMBL" id="CAK9020651.1"/>
    </source>
</evidence>
<evidence type="ECO:0000313" key="11">
    <source>
        <dbReference type="Proteomes" id="UP001642464"/>
    </source>
</evidence>
<dbReference type="Proteomes" id="UP001642464">
    <property type="component" value="Unassembled WGS sequence"/>
</dbReference>
<evidence type="ECO:0000259" key="9">
    <source>
        <dbReference type="PROSITE" id="PS50222"/>
    </source>
</evidence>
<evidence type="ECO:0000256" key="8">
    <source>
        <dbReference type="SAM" id="Phobius"/>
    </source>
</evidence>
<dbReference type="InterPro" id="IPR002048">
    <property type="entry name" value="EF_hand_dom"/>
</dbReference>
<reference evidence="10 11" key="1">
    <citation type="submission" date="2024-02" db="EMBL/GenBank/DDBJ databases">
        <authorList>
            <person name="Chen Y."/>
            <person name="Shah S."/>
            <person name="Dougan E. K."/>
            <person name="Thang M."/>
            <person name="Chan C."/>
        </authorList>
    </citation>
    <scope>NUCLEOTIDE SEQUENCE [LARGE SCALE GENOMIC DNA]</scope>
</reference>
<evidence type="ECO:0000256" key="5">
    <source>
        <dbReference type="ARBA" id="ARBA00023136"/>
    </source>
</evidence>
<keyword evidence="3" id="KW-0106">Calcium</keyword>
<name>A0ABP0K1M6_9DINO</name>
<feature type="transmembrane region" description="Helical" evidence="8">
    <location>
        <begin position="206"/>
        <end position="227"/>
    </location>
</feature>
<protein>
    <submittedName>
        <fullName evidence="10">Voltage-dependent T-type calcium channel subunit alpha-1H</fullName>
    </submittedName>
</protein>
<proteinExistence type="predicted"/>
<evidence type="ECO:0000256" key="2">
    <source>
        <dbReference type="ARBA" id="ARBA00022692"/>
    </source>
</evidence>
<comment type="subcellular location">
    <subcellularLocation>
        <location evidence="1">Membrane</location>
        <topology evidence="1">Multi-pass membrane protein</topology>
    </subcellularLocation>
</comment>
<feature type="compositionally biased region" description="Basic and acidic residues" evidence="7">
    <location>
        <begin position="8"/>
        <end position="24"/>
    </location>
</feature>